<comment type="caution">
    <text evidence="4">The sequence shown here is derived from an EMBL/GenBank/DDBJ whole genome shotgun (WGS) entry which is preliminary data.</text>
</comment>
<dbReference type="PANTHER" id="PTHR44757">
    <property type="entry name" value="DIGUANYLATE CYCLASE DGCP"/>
    <property type="match status" value="1"/>
</dbReference>
<dbReference type="SUPFAM" id="SSF55785">
    <property type="entry name" value="PYP-like sensor domain (PAS domain)"/>
    <property type="match status" value="2"/>
</dbReference>
<dbReference type="InterPro" id="IPR013656">
    <property type="entry name" value="PAS_4"/>
</dbReference>
<dbReference type="PROSITE" id="PS50112">
    <property type="entry name" value="PAS"/>
    <property type="match status" value="1"/>
</dbReference>
<feature type="domain" description="PAC" evidence="2">
    <location>
        <begin position="106"/>
        <end position="160"/>
    </location>
</feature>
<evidence type="ECO:0000313" key="5">
    <source>
        <dbReference type="Proteomes" id="UP000003856"/>
    </source>
</evidence>
<dbReference type="CDD" id="cd01949">
    <property type="entry name" value="GGDEF"/>
    <property type="match status" value="1"/>
</dbReference>
<evidence type="ECO:0000259" key="3">
    <source>
        <dbReference type="PROSITE" id="PS50887"/>
    </source>
</evidence>
<dbReference type="SMART" id="SM00091">
    <property type="entry name" value="PAS"/>
    <property type="match status" value="2"/>
</dbReference>
<dbReference type="Gene3D" id="3.30.450.20">
    <property type="entry name" value="PAS domain"/>
    <property type="match status" value="2"/>
</dbReference>
<accession>C5T976</accession>
<gene>
    <name evidence="4" type="ORF">AcdelDRAFT_3456</name>
</gene>
<dbReference type="InterPro" id="IPR000700">
    <property type="entry name" value="PAS-assoc_C"/>
</dbReference>
<evidence type="ECO:0000259" key="2">
    <source>
        <dbReference type="PROSITE" id="PS50113"/>
    </source>
</evidence>
<dbReference type="Pfam" id="PF00990">
    <property type="entry name" value="GGDEF"/>
    <property type="match status" value="1"/>
</dbReference>
<feature type="domain" description="PAC" evidence="2">
    <location>
        <begin position="235"/>
        <end position="287"/>
    </location>
</feature>
<sequence>MSDRVDDNCFGISFRMTPDEPSLSERFPLLKPPRSDAELLALITRGAGATLALVGLDLRVAYANEEYARWFGTRLEHVVGRSLQELYGEHDCARFMPFVNRVLQGERVQYQRLLCNPDGVEEWRTICLTPARGPQGDVEGFITTALDVHELQVTMKALREANQRLSSHMDNSPLAVIEMDHELRLLHCSQRAVQLMGWEQVSPLVGCSLPQLLGASDERLGLALRRLQVGEESQNRAETCFVRRDGAEIHGEWFNSALTDATGRVTSIMALVQDVSAKIQIARQQQYLANHDSLTGLYNRAAFQGQLELSLARVREQGGAVALLFIDLDGFKLVNDQEGHRAGDEVLRIVAQRLGRAVREGDTVARLGGDEFLVMLDNDVSPEDPHLIGRRIIEALHQPMVVDGRNLHIGASIGVAMHPPLEGDIDVLMSRADQAMYAAKRNGKGCLCYAPPPLCD</sequence>
<dbReference type="CDD" id="cd00130">
    <property type="entry name" value="PAS"/>
    <property type="match status" value="2"/>
</dbReference>
<protein>
    <submittedName>
        <fullName evidence="4">Diguanylate cyclase with PAS/PAC sensor</fullName>
    </submittedName>
</protein>
<dbReference type="PATRIC" id="fig|573060.9.peg.1551"/>
<dbReference type="InterPro" id="IPR029787">
    <property type="entry name" value="Nucleotide_cyclase"/>
</dbReference>
<dbReference type="InterPro" id="IPR043128">
    <property type="entry name" value="Rev_trsase/Diguanyl_cyclase"/>
</dbReference>
<evidence type="ECO:0000313" key="4">
    <source>
        <dbReference type="EMBL" id="EER58974.1"/>
    </source>
</evidence>
<dbReference type="SUPFAM" id="SSF55073">
    <property type="entry name" value="Nucleotide cyclase"/>
    <property type="match status" value="1"/>
</dbReference>
<dbReference type="PANTHER" id="PTHR44757:SF2">
    <property type="entry name" value="BIOFILM ARCHITECTURE MAINTENANCE PROTEIN MBAA"/>
    <property type="match status" value="1"/>
</dbReference>
<dbReference type="InterPro" id="IPR000160">
    <property type="entry name" value="GGDEF_dom"/>
</dbReference>
<dbReference type="NCBIfam" id="TIGR00254">
    <property type="entry name" value="GGDEF"/>
    <property type="match status" value="1"/>
</dbReference>
<dbReference type="AlphaFoldDB" id="C5T976"/>
<keyword evidence="5" id="KW-1185">Reference proteome</keyword>
<dbReference type="SMART" id="SM00267">
    <property type="entry name" value="GGDEF"/>
    <property type="match status" value="1"/>
</dbReference>
<name>C5T976_ACIDE</name>
<feature type="domain" description="GGDEF" evidence="3">
    <location>
        <begin position="319"/>
        <end position="452"/>
    </location>
</feature>
<dbReference type="InterPro" id="IPR035965">
    <property type="entry name" value="PAS-like_dom_sf"/>
</dbReference>
<feature type="domain" description="PAS" evidence="1">
    <location>
        <begin position="36"/>
        <end position="106"/>
    </location>
</feature>
<organism evidence="4 5">
    <name type="scientific">Acidovorax delafieldii 2AN</name>
    <dbReference type="NCBI Taxonomy" id="573060"/>
    <lineage>
        <taxon>Bacteria</taxon>
        <taxon>Pseudomonadati</taxon>
        <taxon>Pseudomonadota</taxon>
        <taxon>Betaproteobacteria</taxon>
        <taxon>Burkholderiales</taxon>
        <taxon>Comamonadaceae</taxon>
        <taxon>Acidovorax</taxon>
    </lineage>
</organism>
<dbReference type="GO" id="GO:0003824">
    <property type="term" value="F:catalytic activity"/>
    <property type="evidence" value="ECO:0007669"/>
    <property type="project" value="UniProtKB-ARBA"/>
</dbReference>
<reference evidence="4 5" key="1">
    <citation type="submission" date="2009-05" db="EMBL/GenBank/DDBJ databases">
        <title>The draft genome of Acidovorax delafieldii 2AN.</title>
        <authorList>
            <consortium name="US DOE Joint Genome Institute (JGI-PGF)"/>
            <person name="Lucas S."/>
            <person name="Copeland A."/>
            <person name="Lapidus A."/>
            <person name="Glavina del Rio T."/>
            <person name="Tice H."/>
            <person name="Bruce D."/>
            <person name="Goodwin L."/>
            <person name="Pitluck S."/>
            <person name="Larimer F."/>
            <person name="Land M.L."/>
            <person name="Hauser L."/>
            <person name="Shelobolina E.S."/>
            <person name="Picardal F."/>
            <person name="Roden E."/>
            <person name="Emerson D."/>
        </authorList>
    </citation>
    <scope>NUCLEOTIDE SEQUENCE [LARGE SCALE GENOMIC DNA]</scope>
    <source>
        <strain evidence="4 5">2AN</strain>
    </source>
</reference>
<proteinExistence type="predicted"/>
<dbReference type="InterPro" id="IPR013767">
    <property type="entry name" value="PAS_fold"/>
</dbReference>
<dbReference type="Pfam" id="PF00989">
    <property type="entry name" value="PAS"/>
    <property type="match status" value="1"/>
</dbReference>
<dbReference type="Pfam" id="PF08448">
    <property type="entry name" value="PAS_4"/>
    <property type="match status" value="1"/>
</dbReference>
<dbReference type="NCBIfam" id="TIGR00229">
    <property type="entry name" value="sensory_box"/>
    <property type="match status" value="2"/>
</dbReference>
<dbReference type="InterPro" id="IPR052155">
    <property type="entry name" value="Biofilm_reg_signaling"/>
</dbReference>
<dbReference type="Proteomes" id="UP000003856">
    <property type="component" value="Unassembled WGS sequence"/>
</dbReference>
<dbReference type="PROSITE" id="PS50887">
    <property type="entry name" value="GGDEF"/>
    <property type="match status" value="1"/>
</dbReference>
<dbReference type="Gene3D" id="3.30.70.270">
    <property type="match status" value="1"/>
</dbReference>
<dbReference type="PROSITE" id="PS50113">
    <property type="entry name" value="PAC"/>
    <property type="match status" value="2"/>
</dbReference>
<dbReference type="EMBL" id="ACQT01000178">
    <property type="protein sequence ID" value="EER58974.1"/>
    <property type="molecule type" value="Genomic_DNA"/>
</dbReference>
<dbReference type="InterPro" id="IPR000014">
    <property type="entry name" value="PAS"/>
</dbReference>
<dbReference type="GO" id="GO:0006355">
    <property type="term" value="P:regulation of DNA-templated transcription"/>
    <property type="evidence" value="ECO:0007669"/>
    <property type="project" value="InterPro"/>
</dbReference>
<dbReference type="FunFam" id="3.30.70.270:FF:000001">
    <property type="entry name" value="Diguanylate cyclase domain protein"/>
    <property type="match status" value="1"/>
</dbReference>
<evidence type="ECO:0000259" key="1">
    <source>
        <dbReference type="PROSITE" id="PS50112"/>
    </source>
</evidence>